<protein>
    <submittedName>
        <fullName evidence="15">Ankyrin repeat domain-containing protein</fullName>
    </submittedName>
</protein>
<dbReference type="PRINTS" id="PR01415">
    <property type="entry name" value="ANKYRIN"/>
</dbReference>
<dbReference type="SMART" id="SM00248">
    <property type="entry name" value="ANK"/>
    <property type="match status" value="3"/>
</dbReference>
<dbReference type="InterPro" id="IPR036770">
    <property type="entry name" value="Ankyrin_rpt-contain_sf"/>
</dbReference>
<keyword evidence="7 13" id="KW-1133">Transmembrane helix</keyword>
<evidence type="ECO:0000256" key="10">
    <source>
        <dbReference type="PROSITE-ProRule" id="PRU00023"/>
    </source>
</evidence>
<evidence type="ECO:0000256" key="3">
    <source>
        <dbReference type="ARBA" id="ARBA00022692"/>
    </source>
</evidence>
<evidence type="ECO:0000313" key="15">
    <source>
        <dbReference type="EMBL" id="QQS99479.1"/>
    </source>
</evidence>
<evidence type="ECO:0000256" key="1">
    <source>
        <dbReference type="ARBA" id="ARBA00022475"/>
    </source>
</evidence>
<keyword evidence="10" id="KW-0040">ANK repeat</keyword>
<evidence type="ECO:0000256" key="8">
    <source>
        <dbReference type="ARBA" id="ARBA00023049"/>
    </source>
</evidence>
<evidence type="ECO:0000256" key="4">
    <source>
        <dbReference type="ARBA" id="ARBA00022723"/>
    </source>
</evidence>
<keyword evidence="5 11" id="KW-0378">Hydrolase</keyword>
<dbReference type="Pfam" id="PF12796">
    <property type="entry name" value="Ank_2"/>
    <property type="match status" value="1"/>
</dbReference>
<evidence type="ECO:0000256" key="7">
    <source>
        <dbReference type="ARBA" id="ARBA00022989"/>
    </source>
</evidence>
<gene>
    <name evidence="15" type="ORF">I6J18_18015</name>
</gene>
<dbReference type="GO" id="GO:0046872">
    <property type="term" value="F:metal ion binding"/>
    <property type="evidence" value="ECO:0007669"/>
    <property type="project" value="UniProtKB-KW"/>
</dbReference>
<dbReference type="PANTHER" id="PTHR43221:SF2">
    <property type="entry name" value="PROTEASE HTPX HOMOLOG"/>
    <property type="match status" value="1"/>
</dbReference>
<feature type="compositionally biased region" description="Polar residues" evidence="12">
    <location>
        <begin position="407"/>
        <end position="419"/>
    </location>
</feature>
<keyword evidence="6 11" id="KW-0862">Zinc</keyword>
<dbReference type="CDD" id="cd07325">
    <property type="entry name" value="M48_Ste24p_like"/>
    <property type="match status" value="1"/>
</dbReference>
<feature type="transmembrane region" description="Helical" evidence="13">
    <location>
        <begin position="263"/>
        <end position="286"/>
    </location>
</feature>
<dbReference type="SUPFAM" id="SSF48403">
    <property type="entry name" value="Ankyrin repeat"/>
    <property type="match status" value="1"/>
</dbReference>
<dbReference type="EMBL" id="CP068053">
    <property type="protein sequence ID" value="QQS99479.1"/>
    <property type="molecule type" value="Genomic_DNA"/>
</dbReference>
<dbReference type="PANTHER" id="PTHR43221">
    <property type="entry name" value="PROTEASE HTPX"/>
    <property type="match status" value="1"/>
</dbReference>
<evidence type="ECO:0000256" key="2">
    <source>
        <dbReference type="ARBA" id="ARBA00022670"/>
    </source>
</evidence>
<evidence type="ECO:0000256" key="5">
    <source>
        <dbReference type="ARBA" id="ARBA00022801"/>
    </source>
</evidence>
<name>A0A974NKG2_PERPY</name>
<evidence type="ECO:0000259" key="14">
    <source>
        <dbReference type="Pfam" id="PF01435"/>
    </source>
</evidence>
<dbReference type="KEGG" id="ppsr:I6J18_18015"/>
<evidence type="ECO:0000256" key="11">
    <source>
        <dbReference type="RuleBase" id="RU003983"/>
    </source>
</evidence>
<dbReference type="AlphaFoldDB" id="A0A974NKG2"/>
<keyword evidence="2 11" id="KW-0645">Protease</keyword>
<dbReference type="GO" id="GO:0004222">
    <property type="term" value="F:metalloendopeptidase activity"/>
    <property type="evidence" value="ECO:0007669"/>
    <property type="project" value="InterPro"/>
</dbReference>
<dbReference type="Gene3D" id="3.30.2010.10">
    <property type="entry name" value="Metalloproteases ('zincins'), catalytic domain"/>
    <property type="match status" value="1"/>
</dbReference>
<comment type="similarity">
    <text evidence="11">Belongs to the peptidase M48 family.</text>
</comment>
<dbReference type="InterPro" id="IPR050083">
    <property type="entry name" value="HtpX_protease"/>
</dbReference>
<dbReference type="Proteomes" id="UP000595254">
    <property type="component" value="Chromosome"/>
</dbReference>
<proteinExistence type="inferred from homology"/>
<evidence type="ECO:0000256" key="12">
    <source>
        <dbReference type="SAM" id="MobiDB-lite"/>
    </source>
</evidence>
<feature type="repeat" description="ANK" evidence="10">
    <location>
        <begin position="337"/>
        <end position="369"/>
    </location>
</feature>
<feature type="domain" description="Peptidase M48" evidence="14">
    <location>
        <begin position="161"/>
        <end position="247"/>
    </location>
</feature>
<dbReference type="PROSITE" id="PS50088">
    <property type="entry name" value="ANK_REPEAT"/>
    <property type="match status" value="2"/>
</dbReference>
<keyword evidence="1" id="KW-1003">Cell membrane</keyword>
<dbReference type="Gene3D" id="1.25.40.20">
    <property type="entry name" value="Ankyrin repeat-containing domain"/>
    <property type="match status" value="2"/>
</dbReference>
<organism evidence="15 16">
    <name type="scientific">Peribacillus psychrosaccharolyticus</name>
    <name type="common">Bacillus psychrosaccharolyticus</name>
    <dbReference type="NCBI Taxonomy" id="1407"/>
    <lineage>
        <taxon>Bacteria</taxon>
        <taxon>Bacillati</taxon>
        <taxon>Bacillota</taxon>
        <taxon>Bacilli</taxon>
        <taxon>Bacillales</taxon>
        <taxon>Bacillaceae</taxon>
        <taxon>Peribacillus</taxon>
    </lineage>
</organism>
<feature type="domain" description="Peptidase M48" evidence="14">
    <location>
        <begin position="70"/>
        <end position="155"/>
    </location>
</feature>
<comment type="cofactor">
    <cofactor evidence="11">
        <name>Zn(2+)</name>
        <dbReference type="ChEBI" id="CHEBI:29105"/>
    </cofactor>
    <text evidence="11">Binds 1 zinc ion per subunit.</text>
</comment>
<dbReference type="InterPro" id="IPR002110">
    <property type="entry name" value="Ankyrin_rpt"/>
</dbReference>
<keyword evidence="8 11" id="KW-0482">Metalloprotease</keyword>
<dbReference type="PROSITE" id="PS50297">
    <property type="entry name" value="ANK_REP_REGION"/>
    <property type="match status" value="2"/>
</dbReference>
<reference evidence="15 16" key="1">
    <citation type="submission" date="2021-01" db="EMBL/GenBank/DDBJ databases">
        <title>FDA dAtabase for Regulatory Grade micrObial Sequences (FDA-ARGOS): Supporting development and validation of Infectious Disease Dx tests.</title>
        <authorList>
            <person name="Nelson B."/>
            <person name="Plummer A."/>
            <person name="Tallon L."/>
            <person name="Sadzewicz L."/>
            <person name="Zhao X."/>
            <person name="Boylan J."/>
            <person name="Ott S."/>
            <person name="Bowen H."/>
            <person name="Vavikolanu K."/>
            <person name="Mehta A."/>
            <person name="Aluvathingal J."/>
            <person name="Nadendla S."/>
            <person name="Myers T."/>
            <person name="Yan Y."/>
            <person name="Sichtig H."/>
        </authorList>
    </citation>
    <scope>NUCLEOTIDE SEQUENCE [LARGE SCALE GENOMIC DNA]</scope>
    <source>
        <strain evidence="15 16">FDAARGOS_1161</strain>
    </source>
</reference>
<accession>A0A974NKG2</accession>
<evidence type="ECO:0000256" key="9">
    <source>
        <dbReference type="ARBA" id="ARBA00023136"/>
    </source>
</evidence>
<keyword evidence="3 13" id="KW-0812">Transmembrane</keyword>
<sequence>MDSTLRNRLVHSKETLYFALTIIVSITAYIFLLFSFIGIAIIAAIILFSYFFHALSMASIRRNGIRISEKQFPDIYQKAQGLASDMELVKIPSIYVLESSGFLNAFATRFFGKNMVVVYSEIFDLSEEGKEDQLLFVLAHEFAHLKRRHVLVHFLLLPAMFIPFLGEAYLRGCEYTCDRYAAFYVNHFEASKQALTMLAIGKKLAPKVNEEAFIDQINEESGFFAWLSEKLSSHPDLPKRLNALDYWVDPEHHHLRKEKRSRVLMGVFGMIVIGIMIPAGIVYAIYKTDVLESVGELVNEEYLETENTLLAAAEDNDVALLQDLIDNGEDMFITDDMGSTALHYAVDMSSYDTAAYLIEKNIDINAQDEYGSTALMYAVYNDDIDMVKLLLEKGADPTIKDDANETAADSASYNDNQEIQDLLEN</sequence>
<dbReference type="RefSeq" id="WP_051387238.1">
    <property type="nucleotide sequence ID" value="NZ_CP068053.1"/>
</dbReference>
<feature type="region of interest" description="Disordered" evidence="12">
    <location>
        <begin position="405"/>
        <end position="425"/>
    </location>
</feature>
<dbReference type="Pfam" id="PF01435">
    <property type="entry name" value="Peptidase_M48"/>
    <property type="match status" value="2"/>
</dbReference>
<evidence type="ECO:0000256" key="6">
    <source>
        <dbReference type="ARBA" id="ARBA00022833"/>
    </source>
</evidence>
<keyword evidence="16" id="KW-1185">Reference proteome</keyword>
<evidence type="ECO:0000256" key="13">
    <source>
        <dbReference type="SAM" id="Phobius"/>
    </source>
</evidence>
<feature type="repeat" description="ANK" evidence="10">
    <location>
        <begin position="370"/>
        <end position="402"/>
    </location>
</feature>
<keyword evidence="4" id="KW-0479">Metal-binding</keyword>
<keyword evidence="9 13" id="KW-0472">Membrane</keyword>
<dbReference type="InterPro" id="IPR001915">
    <property type="entry name" value="Peptidase_M48"/>
</dbReference>
<evidence type="ECO:0000313" key="16">
    <source>
        <dbReference type="Proteomes" id="UP000595254"/>
    </source>
</evidence>
<dbReference type="GO" id="GO:0006508">
    <property type="term" value="P:proteolysis"/>
    <property type="evidence" value="ECO:0007669"/>
    <property type="project" value="UniProtKB-KW"/>
</dbReference>
<feature type="transmembrane region" description="Helical" evidence="13">
    <location>
        <begin position="20"/>
        <end position="52"/>
    </location>
</feature>